<reference evidence="2 3" key="1">
    <citation type="submission" date="2017-06" db="EMBL/GenBank/DDBJ databases">
        <authorList>
            <person name="Kim H.J."/>
            <person name="Triplett B.A."/>
        </authorList>
    </citation>
    <scope>NUCLEOTIDE SEQUENCE [LARGE SCALE GENOMIC DNA]</scope>
    <source>
        <strain evidence="2 3">DSM 14713</strain>
    </source>
</reference>
<dbReference type="AlphaFoldDB" id="A0A250IS13"/>
<gene>
    <name evidence="2" type="ORF">MEBOL_007541</name>
</gene>
<protein>
    <submittedName>
        <fullName evidence="2">Uncharacterized protein</fullName>
    </submittedName>
</protein>
<evidence type="ECO:0000313" key="3">
    <source>
        <dbReference type="Proteomes" id="UP000217289"/>
    </source>
</evidence>
<keyword evidence="3" id="KW-1185">Reference proteome</keyword>
<sequence>MKAQEFIPDLFGFFNDDCLVSCFPRSGSASALRQRIAQDLLDDLPLAAHEPQQEQDGEVESRNKENENNAMR</sequence>
<dbReference type="EMBL" id="CP022163">
    <property type="protein sequence ID" value="ATB34040.1"/>
    <property type="molecule type" value="Genomic_DNA"/>
</dbReference>
<evidence type="ECO:0000313" key="2">
    <source>
        <dbReference type="EMBL" id="ATB34040.1"/>
    </source>
</evidence>
<proteinExistence type="predicted"/>
<dbReference type="KEGG" id="mbd:MEBOL_007541"/>
<feature type="compositionally biased region" description="Basic and acidic residues" evidence="1">
    <location>
        <begin position="59"/>
        <end position="72"/>
    </location>
</feature>
<feature type="region of interest" description="Disordered" evidence="1">
    <location>
        <begin position="43"/>
        <end position="72"/>
    </location>
</feature>
<accession>A0A250IS13</accession>
<evidence type="ECO:0000256" key="1">
    <source>
        <dbReference type="SAM" id="MobiDB-lite"/>
    </source>
</evidence>
<name>A0A250IS13_9BACT</name>
<organism evidence="2 3">
    <name type="scientific">Melittangium boletus DSM 14713</name>
    <dbReference type="NCBI Taxonomy" id="1294270"/>
    <lineage>
        <taxon>Bacteria</taxon>
        <taxon>Pseudomonadati</taxon>
        <taxon>Myxococcota</taxon>
        <taxon>Myxococcia</taxon>
        <taxon>Myxococcales</taxon>
        <taxon>Cystobacterineae</taxon>
        <taxon>Archangiaceae</taxon>
        <taxon>Melittangium</taxon>
    </lineage>
</organism>
<dbReference type="Proteomes" id="UP000217289">
    <property type="component" value="Chromosome"/>
</dbReference>